<feature type="coiled-coil region" evidence="1">
    <location>
        <begin position="256"/>
        <end position="319"/>
    </location>
</feature>
<dbReference type="NCBIfam" id="TIGR02971">
    <property type="entry name" value="heterocyst_DevB"/>
    <property type="match status" value="1"/>
</dbReference>
<sequence>MSRVTEKPRSRQQILDPEQPKIWWGIAVALPIVIAAGLLTTAKVEQLKKLSLSVPVKPVANSISAVGRLEPRGEVIKLSAPAAGLQSASRVKQLFVREGERVRKGQVIALLDNHETQLASVEEAKAKLLEARANLAQVRAGSPRDIQAQQAVIARLEAQLRGERDAQQATITRIAAQLSAEKMAQQATVERLEAELRGQGDTLKATLTRIQAEQRNAQVDAGRYDFLYGQGAISQQERDRRRLSAVTAKQQVVESQATLRQAVATLRQQVAEARANQVKTLTTLQQQLIEARVTRDQTIATLGRQLDEERARLKRLIEVDPTNVQMAQAQVSNAIATVRQADAELRLSYVQAPTSGEILKIYTKSGEAISVNGIAEIGQTEQMMVIAEVPEDSISKVRIGQSVSVSSDNGAFEGELKGTVAEIGRKVGKKDVLNTDPAADVDARVIEVKIALSPEDSNKVSGLTNAKVLVDINNPSGSNSEKQ</sequence>
<feature type="transmembrane region" description="Helical" evidence="2">
    <location>
        <begin position="21"/>
        <end position="42"/>
    </location>
</feature>
<keyword evidence="2" id="KW-1133">Transmembrane helix</keyword>
<dbReference type="Proteomes" id="UP000218287">
    <property type="component" value="Chromosome"/>
</dbReference>
<evidence type="ECO:0000313" key="5">
    <source>
        <dbReference type="Proteomes" id="UP000218287"/>
    </source>
</evidence>
<name>A0A1Z4GLR4_9CYAN</name>
<organism evidence="4 5">
    <name type="scientific">Anabaenopsis circularis NIES-21</name>
    <dbReference type="NCBI Taxonomy" id="1085406"/>
    <lineage>
        <taxon>Bacteria</taxon>
        <taxon>Bacillati</taxon>
        <taxon>Cyanobacteriota</taxon>
        <taxon>Cyanophyceae</taxon>
        <taxon>Nostocales</taxon>
        <taxon>Nodulariaceae</taxon>
        <taxon>Anabaenopsis</taxon>
    </lineage>
</organism>
<reference evidence="4 5" key="1">
    <citation type="submission" date="2017-06" db="EMBL/GenBank/DDBJ databases">
        <title>Genome sequencing of cyanobaciteial culture collection at National Institute for Environmental Studies (NIES).</title>
        <authorList>
            <person name="Hirose Y."/>
            <person name="Shimura Y."/>
            <person name="Fujisawa T."/>
            <person name="Nakamura Y."/>
            <person name="Kawachi M."/>
        </authorList>
    </citation>
    <scope>NUCLEOTIDE SEQUENCE [LARGE SCALE GENOMIC DNA]</scope>
    <source>
        <strain evidence="4 5">NIES-21</strain>
    </source>
</reference>
<dbReference type="Gene3D" id="1.10.287.470">
    <property type="entry name" value="Helix hairpin bin"/>
    <property type="match status" value="1"/>
</dbReference>
<evidence type="ECO:0000256" key="2">
    <source>
        <dbReference type="SAM" id="Phobius"/>
    </source>
</evidence>
<dbReference type="Gene3D" id="2.40.50.100">
    <property type="match status" value="1"/>
</dbReference>
<keyword evidence="5" id="KW-1185">Reference proteome</keyword>
<dbReference type="InterPro" id="IPR058624">
    <property type="entry name" value="MdtA-like_HH"/>
</dbReference>
<dbReference type="EMBL" id="AP018174">
    <property type="protein sequence ID" value="BAY18443.1"/>
    <property type="molecule type" value="Genomic_DNA"/>
</dbReference>
<gene>
    <name evidence="4" type="ORF">NIES21_42900</name>
</gene>
<keyword evidence="1" id="KW-0175">Coiled coil</keyword>
<dbReference type="Pfam" id="PF25876">
    <property type="entry name" value="HH_MFP_RND"/>
    <property type="match status" value="1"/>
</dbReference>
<evidence type="ECO:0000256" key="1">
    <source>
        <dbReference type="SAM" id="Coils"/>
    </source>
</evidence>
<accession>A0A1Z4GLR4</accession>
<dbReference type="Gene3D" id="2.40.30.170">
    <property type="match status" value="1"/>
</dbReference>
<feature type="domain" description="Multidrug resistance protein MdtA-like alpha-helical hairpin" evidence="3">
    <location>
        <begin position="201"/>
        <end position="267"/>
    </location>
</feature>
<keyword evidence="2" id="KW-0472">Membrane</keyword>
<dbReference type="OrthoDB" id="556614at2"/>
<evidence type="ECO:0000313" key="4">
    <source>
        <dbReference type="EMBL" id="BAY18443.1"/>
    </source>
</evidence>
<dbReference type="PANTHER" id="PTHR30469">
    <property type="entry name" value="MULTIDRUG RESISTANCE PROTEIN MDTA"/>
    <property type="match status" value="1"/>
</dbReference>
<feature type="coiled-coil region" evidence="1">
    <location>
        <begin position="111"/>
        <end position="195"/>
    </location>
</feature>
<protein>
    <submittedName>
        <fullName evidence="4">Secretion protein HlyD</fullName>
    </submittedName>
</protein>
<dbReference type="InterPro" id="IPR014315">
    <property type="entry name" value="ABC_heterocyst_DevB"/>
</dbReference>
<dbReference type="PANTHER" id="PTHR30469:SF15">
    <property type="entry name" value="HLYD FAMILY OF SECRETION PROTEINS"/>
    <property type="match status" value="1"/>
</dbReference>
<dbReference type="GO" id="GO:1990281">
    <property type="term" value="C:efflux pump complex"/>
    <property type="evidence" value="ECO:0007669"/>
    <property type="project" value="TreeGrafter"/>
</dbReference>
<proteinExistence type="predicted"/>
<dbReference type="SUPFAM" id="SSF111369">
    <property type="entry name" value="HlyD-like secretion proteins"/>
    <property type="match status" value="1"/>
</dbReference>
<dbReference type="AlphaFoldDB" id="A0A1Z4GLR4"/>
<dbReference type="GO" id="GO:0015562">
    <property type="term" value="F:efflux transmembrane transporter activity"/>
    <property type="evidence" value="ECO:0007669"/>
    <property type="project" value="TreeGrafter"/>
</dbReference>
<keyword evidence="2" id="KW-0812">Transmembrane</keyword>
<evidence type="ECO:0000259" key="3">
    <source>
        <dbReference type="Pfam" id="PF25876"/>
    </source>
</evidence>